<proteinExistence type="predicted"/>
<sequence>MLYADPDKAWGMSIFLNIPTSDVERSKVFFTAIGWSVNPNFSDENAVSVEMSDGQYLMALHRDYYQTFIGDKTVGDPATQSLALIAFDLDSREAVDAFLETVGKAGGKVGKIQDHGFMYGGQFDDPDGNHFEPFWMDPEAAAGGPPAA</sequence>
<dbReference type="InterPro" id="IPR029068">
    <property type="entry name" value="Glyas_Bleomycin-R_OHBP_Dase"/>
</dbReference>
<name>A0ABT7CAQ0_9MICO</name>
<dbReference type="Proteomes" id="UP001170379">
    <property type="component" value="Unassembled WGS sequence"/>
</dbReference>
<gene>
    <name evidence="2" type="ORF">C7K25_12985</name>
</gene>
<dbReference type="Pfam" id="PF22677">
    <property type="entry name" value="Ble-like_N"/>
    <property type="match status" value="1"/>
</dbReference>
<dbReference type="PANTHER" id="PTHR36503">
    <property type="entry name" value="BLR2520 PROTEIN"/>
    <property type="match status" value="1"/>
</dbReference>
<reference evidence="2" key="2">
    <citation type="journal article" date="2022" name="Sci. Rep.">
        <title>In silico prediction of the enzymes involved in the degradation of the herbicide molinate by Gulosibacter molinativorax ON4T.</title>
        <authorList>
            <person name="Lopes A.R."/>
            <person name="Bunin E."/>
            <person name="Viana A.T."/>
            <person name="Froufe H."/>
            <person name="Munoz-Merida A."/>
            <person name="Pinho D."/>
            <person name="Figueiredo J."/>
            <person name="Barroso C."/>
            <person name="Vaz-Moreira I."/>
            <person name="Bellanger X."/>
            <person name="Egas C."/>
            <person name="Nunes O.C."/>
        </authorList>
    </citation>
    <scope>NUCLEOTIDE SEQUENCE</scope>
    <source>
        <strain evidence="2">ON4</strain>
    </source>
</reference>
<dbReference type="PROSITE" id="PS51819">
    <property type="entry name" value="VOC"/>
    <property type="match status" value="1"/>
</dbReference>
<dbReference type="PANTHER" id="PTHR36503:SF2">
    <property type="entry name" value="BLR2408 PROTEIN"/>
    <property type="match status" value="1"/>
</dbReference>
<reference evidence="2" key="1">
    <citation type="submission" date="2018-03" db="EMBL/GenBank/DDBJ databases">
        <authorList>
            <person name="Nunes O.C."/>
            <person name="Lopes A.R."/>
            <person name="Froufe H."/>
            <person name="Munoz-Merida A."/>
            <person name="Barroso C."/>
            <person name="Egas C."/>
        </authorList>
    </citation>
    <scope>NUCLEOTIDE SEQUENCE</scope>
    <source>
        <strain evidence="2">ON4</strain>
    </source>
</reference>
<keyword evidence="3" id="KW-1185">Reference proteome</keyword>
<dbReference type="SUPFAM" id="SSF54593">
    <property type="entry name" value="Glyoxalase/Bleomycin resistance protein/Dihydroxybiphenyl dioxygenase"/>
    <property type="match status" value="1"/>
</dbReference>
<feature type="domain" description="VOC" evidence="1">
    <location>
        <begin position="11"/>
        <end position="136"/>
    </location>
</feature>
<evidence type="ECO:0000313" key="2">
    <source>
        <dbReference type="EMBL" id="MDJ1372273.1"/>
    </source>
</evidence>
<dbReference type="Gene3D" id="3.10.180.10">
    <property type="entry name" value="2,3-Dihydroxybiphenyl 1,2-Dioxygenase, domain 1"/>
    <property type="match status" value="1"/>
</dbReference>
<dbReference type="InterPro" id="IPR037523">
    <property type="entry name" value="VOC_core"/>
</dbReference>
<evidence type="ECO:0000313" key="3">
    <source>
        <dbReference type="Proteomes" id="UP001170379"/>
    </source>
</evidence>
<accession>A0ABT7CAQ0</accession>
<dbReference type="InterPro" id="IPR053863">
    <property type="entry name" value="Glyoxy/Ble-like_N"/>
</dbReference>
<evidence type="ECO:0000259" key="1">
    <source>
        <dbReference type="PROSITE" id="PS51819"/>
    </source>
</evidence>
<comment type="caution">
    <text evidence="2">The sequence shown here is derived from an EMBL/GenBank/DDBJ whole genome shotgun (WGS) entry which is preliminary data.</text>
</comment>
<organism evidence="2 3">
    <name type="scientific">Gulosibacter molinativorax</name>
    <dbReference type="NCBI Taxonomy" id="256821"/>
    <lineage>
        <taxon>Bacteria</taxon>
        <taxon>Bacillati</taxon>
        <taxon>Actinomycetota</taxon>
        <taxon>Actinomycetes</taxon>
        <taxon>Micrococcales</taxon>
        <taxon>Microbacteriaceae</taxon>
        <taxon>Gulosibacter</taxon>
    </lineage>
</organism>
<dbReference type="EMBL" id="PXVD01000022">
    <property type="protein sequence ID" value="MDJ1372273.1"/>
    <property type="molecule type" value="Genomic_DNA"/>
</dbReference>
<protein>
    <submittedName>
        <fullName evidence="2">Glyoxalase</fullName>
    </submittedName>
</protein>